<dbReference type="InterPro" id="IPR000515">
    <property type="entry name" value="MetI-like"/>
</dbReference>
<feature type="transmembrane region" description="Helical" evidence="7">
    <location>
        <begin position="177"/>
        <end position="196"/>
    </location>
</feature>
<reference evidence="9 10" key="1">
    <citation type="submission" date="2018-12" db="EMBL/GenBank/DDBJ databases">
        <authorList>
            <person name="Grouzdev D.S."/>
            <person name="Krutkina M.S."/>
        </authorList>
    </citation>
    <scope>NUCLEOTIDE SEQUENCE [LARGE SCALE GENOMIC DNA]</scope>
    <source>
        <strain evidence="9 10">RmlP026</strain>
    </source>
</reference>
<feature type="transmembrane region" description="Helical" evidence="7">
    <location>
        <begin position="238"/>
        <end position="265"/>
    </location>
</feature>
<comment type="subcellular location">
    <subcellularLocation>
        <location evidence="1 7">Cell membrane</location>
        <topology evidence="1 7">Multi-pass membrane protein</topology>
    </subcellularLocation>
</comment>
<keyword evidence="2 7" id="KW-0813">Transport</keyword>
<reference evidence="9 10" key="2">
    <citation type="submission" date="2019-02" db="EMBL/GenBank/DDBJ databases">
        <title>'Lichenibacterium ramalinii' gen. nov. sp. nov., 'Lichenibacterium minor' gen. nov. sp. nov.</title>
        <authorList>
            <person name="Pankratov T."/>
        </authorList>
    </citation>
    <scope>NUCLEOTIDE SEQUENCE [LARGE SCALE GENOMIC DNA]</scope>
    <source>
        <strain evidence="9 10">RmlP026</strain>
    </source>
</reference>
<dbReference type="PROSITE" id="PS50928">
    <property type="entry name" value="ABC_TM1"/>
    <property type="match status" value="1"/>
</dbReference>
<evidence type="ECO:0000256" key="6">
    <source>
        <dbReference type="ARBA" id="ARBA00023136"/>
    </source>
</evidence>
<name>A0A4Q2UAS8_9HYPH</name>
<protein>
    <submittedName>
        <fullName evidence="9">ABC transporter permease</fullName>
    </submittedName>
</protein>
<dbReference type="PANTHER" id="PTHR43163">
    <property type="entry name" value="DIPEPTIDE TRANSPORT SYSTEM PERMEASE PROTEIN DPPB-RELATED"/>
    <property type="match status" value="1"/>
</dbReference>
<gene>
    <name evidence="9" type="ORF">D3273_00345</name>
</gene>
<keyword evidence="10" id="KW-1185">Reference proteome</keyword>
<keyword evidence="3" id="KW-1003">Cell membrane</keyword>
<dbReference type="PANTHER" id="PTHR43163:SF6">
    <property type="entry name" value="DIPEPTIDE TRANSPORT SYSTEM PERMEASE PROTEIN DPPB-RELATED"/>
    <property type="match status" value="1"/>
</dbReference>
<accession>A0A4Q2UAS8</accession>
<keyword evidence="4 7" id="KW-0812">Transmembrane</keyword>
<evidence type="ECO:0000256" key="1">
    <source>
        <dbReference type="ARBA" id="ARBA00004651"/>
    </source>
</evidence>
<dbReference type="OrthoDB" id="9778910at2"/>
<comment type="similarity">
    <text evidence="7">Belongs to the binding-protein-dependent transport system permease family.</text>
</comment>
<dbReference type="GO" id="GO:0071916">
    <property type="term" value="F:dipeptide transmembrane transporter activity"/>
    <property type="evidence" value="ECO:0007669"/>
    <property type="project" value="TreeGrafter"/>
</dbReference>
<dbReference type="GO" id="GO:0005886">
    <property type="term" value="C:plasma membrane"/>
    <property type="evidence" value="ECO:0007669"/>
    <property type="project" value="UniProtKB-SubCell"/>
</dbReference>
<dbReference type="Gene3D" id="1.10.3720.10">
    <property type="entry name" value="MetI-like"/>
    <property type="match status" value="1"/>
</dbReference>
<keyword evidence="6 7" id="KW-0472">Membrane</keyword>
<dbReference type="AlphaFoldDB" id="A0A4Q2UAS8"/>
<dbReference type="SUPFAM" id="SSF161098">
    <property type="entry name" value="MetI-like"/>
    <property type="match status" value="1"/>
</dbReference>
<sequence>MAALLLRRFAGLVVTLLLTSAAIFAALDVLPGDPAAVMLGTAARPDTLAALRAEMGLDRPAPLRYAAWLGGAVTGHLGTSTTYGVPVAGLVADRLAVTLPLALVALALAVGAALPLGVAAAARRGGALDAAAAVFAQGTTAVPGFWIGLLLVLLFAVRLGWMPAGGFPGWAGGATPALRALLLPAIALALPQAGVLTRVARGAMLDALGEDFIRTARAKGLRPRTVLWRHALRNALPAILTVLGLQLSFLVAGAVLVETVFALPGLGRLAVQAFAQRDAVVVQDVVLLLAAFVILVNFAVDLAGLALDPRQRDAA</sequence>
<evidence type="ECO:0000256" key="3">
    <source>
        <dbReference type="ARBA" id="ARBA00022475"/>
    </source>
</evidence>
<dbReference type="InterPro" id="IPR045621">
    <property type="entry name" value="BPD_transp_1_N"/>
</dbReference>
<dbReference type="EMBL" id="QYBB01000001">
    <property type="protein sequence ID" value="RYC33740.1"/>
    <property type="molecule type" value="Genomic_DNA"/>
</dbReference>
<feature type="domain" description="ABC transmembrane type-1" evidence="8">
    <location>
        <begin position="95"/>
        <end position="304"/>
    </location>
</feature>
<comment type="caution">
    <text evidence="9">The sequence shown here is derived from an EMBL/GenBank/DDBJ whole genome shotgun (WGS) entry which is preliminary data.</text>
</comment>
<dbReference type="CDD" id="cd06261">
    <property type="entry name" value="TM_PBP2"/>
    <property type="match status" value="1"/>
</dbReference>
<dbReference type="InterPro" id="IPR035906">
    <property type="entry name" value="MetI-like_sf"/>
</dbReference>
<evidence type="ECO:0000313" key="10">
    <source>
        <dbReference type="Proteomes" id="UP000290759"/>
    </source>
</evidence>
<feature type="transmembrane region" description="Helical" evidence="7">
    <location>
        <begin position="99"/>
        <end position="122"/>
    </location>
</feature>
<feature type="transmembrane region" description="Helical" evidence="7">
    <location>
        <begin position="285"/>
        <end position="307"/>
    </location>
</feature>
<dbReference type="Pfam" id="PF19300">
    <property type="entry name" value="BPD_transp_1_N"/>
    <property type="match status" value="1"/>
</dbReference>
<dbReference type="Proteomes" id="UP000290759">
    <property type="component" value="Unassembled WGS sequence"/>
</dbReference>
<keyword evidence="5 7" id="KW-1133">Transmembrane helix</keyword>
<evidence type="ECO:0000256" key="2">
    <source>
        <dbReference type="ARBA" id="ARBA00022448"/>
    </source>
</evidence>
<evidence type="ECO:0000256" key="7">
    <source>
        <dbReference type="RuleBase" id="RU363032"/>
    </source>
</evidence>
<evidence type="ECO:0000256" key="4">
    <source>
        <dbReference type="ARBA" id="ARBA00022692"/>
    </source>
</evidence>
<dbReference type="RefSeq" id="WP_129222599.1">
    <property type="nucleotide sequence ID" value="NZ_QYBB01000001.1"/>
</dbReference>
<evidence type="ECO:0000313" key="9">
    <source>
        <dbReference type="EMBL" id="RYC33740.1"/>
    </source>
</evidence>
<feature type="transmembrane region" description="Helical" evidence="7">
    <location>
        <begin position="134"/>
        <end position="157"/>
    </location>
</feature>
<dbReference type="Pfam" id="PF00528">
    <property type="entry name" value="BPD_transp_1"/>
    <property type="match status" value="1"/>
</dbReference>
<evidence type="ECO:0000256" key="5">
    <source>
        <dbReference type="ARBA" id="ARBA00022989"/>
    </source>
</evidence>
<evidence type="ECO:0000259" key="8">
    <source>
        <dbReference type="PROSITE" id="PS50928"/>
    </source>
</evidence>
<proteinExistence type="inferred from homology"/>
<organism evidence="9 10">
    <name type="scientific">Lichenibacterium minor</name>
    <dbReference type="NCBI Taxonomy" id="2316528"/>
    <lineage>
        <taxon>Bacteria</taxon>
        <taxon>Pseudomonadati</taxon>
        <taxon>Pseudomonadota</taxon>
        <taxon>Alphaproteobacteria</taxon>
        <taxon>Hyphomicrobiales</taxon>
        <taxon>Lichenihabitantaceae</taxon>
        <taxon>Lichenibacterium</taxon>
    </lineage>
</organism>